<dbReference type="EMBL" id="CADCVD010000116">
    <property type="protein sequence ID" value="CAA9451319.1"/>
    <property type="molecule type" value="Genomic_DNA"/>
</dbReference>
<accession>A0A6J4QQ88</accession>
<organism evidence="2">
    <name type="scientific">uncultured Rubrobacteraceae bacterium</name>
    <dbReference type="NCBI Taxonomy" id="349277"/>
    <lineage>
        <taxon>Bacteria</taxon>
        <taxon>Bacillati</taxon>
        <taxon>Actinomycetota</taxon>
        <taxon>Rubrobacteria</taxon>
        <taxon>Rubrobacterales</taxon>
        <taxon>Rubrobacteraceae</taxon>
        <taxon>environmental samples</taxon>
    </lineage>
</organism>
<name>A0A6J4QQ88_9ACTN</name>
<feature type="region of interest" description="Disordered" evidence="1">
    <location>
        <begin position="71"/>
        <end position="93"/>
    </location>
</feature>
<evidence type="ECO:0000313" key="2">
    <source>
        <dbReference type="EMBL" id="CAA9451319.1"/>
    </source>
</evidence>
<evidence type="ECO:0000256" key="1">
    <source>
        <dbReference type="SAM" id="MobiDB-lite"/>
    </source>
</evidence>
<protein>
    <submittedName>
        <fullName evidence="2">Uncharacterized protein</fullName>
    </submittedName>
</protein>
<sequence>MARDRNAAERPERWAVETIAEGAPDLCQREKRAGGQHAVGEGRKRAALWTVAELRASAFGIKSVKRHARQKAQEAERTWLAGGEGRGAGRGGA</sequence>
<dbReference type="AlphaFoldDB" id="A0A6J4QQ88"/>
<feature type="compositionally biased region" description="Gly residues" evidence="1">
    <location>
        <begin position="82"/>
        <end position="93"/>
    </location>
</feature>
<reference evidence="2" key="1">
    <citation type="submission" date="2020-02" db="EMBL/GenBank/DDBJ databases">
        <authorList>
            <person name="Meier V. D."/>
        </authorList>
    </citation>
    <scope>NUCLEOTIDE SEQUENCE</scope>
    <source>
        <strain evidence="2">AVDCRST_MAG37</strain>
    </source>
</reference>
<proteinExistence type="predicted"/>
<gene>
    <name evidence="2" type="ORF">AVDCRST_MAG37-2365</name>
</gene>